<accession>A0A7G8LHZ3</accession>
<evidence type="ECO:0000313" key="2">
    <source>
        <dbReference type="EMBL" id="QNJ56865.1"/>
    </source>
</evidence>
<dbReference type="KEGG" id="vg:63210798"/>
<organism evidence="2 3">
    <name type="scientific">Mycobacterium phage Reindeer</name>
    <dbReference type="NCBI Taxonomy" id="2762283"/>
    <lineage>
        <taxon>Viruses</taxon>
        <taxon>Duplodnaviria</taxon>
        <taxon>Heunggongvirae</taxon>
        <taxon>Uroviricota</taxon>
        <taxon>Caudoviricetes</taxon>
        <taxon>Vilmaviridae</taxon>
        <taxon>Mclasvirinae</taxon>
        <taxon>Bongovirus</taxon>
        <taxon>Bongovirus reindeer</taxon>
    </lineage>
</organism>
<dbReference type="GeneID" id="63210798"/>
<proteinExistence type="predicted"/>
<name>A0A7G8LHZ3_9CAUD</name>
<keyword evidence="1" id="KW-0472">Membrane</keyword>
<reference evidence="2 3" key="1">
    <citation type="submission" date="2020-06" db="EMBL/GenBank/DDBJ databases">
        <authorList>
            <person name="Spencer C.E."/>
            <person name="Frederick G.D."/>
            <person name="Baliraine F.N."/>
            <person name="Favela G."/>
            <person name="Farmer V."/>
            <person name="Galindo A."/>
            <person name="Garlena R.A."/>
            <person name="Russell D.A."/>
            <person name="Pope W.H."/>
            <person name="Jacobs-Sera D."/>
            <person name="Hatfull G.F."/>
        </authorList>
    </citation>
    <scope>NUCLEOTIDE SEQUENCE [LARGE SCALE GENOMIC DNA]</scope>
</reference>
<feature type="transmembrane region" description="Helical" evidence="1">
    <location>
        <begin position="35"/>
        <end position="55"/>
    </location>
</feature>
<keyword evidence="1" id="KW-1133">Transmembrane helix</keyword>
<dbReference type="RefSeq" id="YP_010014116.1">
    <property type="nucleotide sequence ID" value="NC_053516.1"/>
</dbReference>
<dbReference type="EMBL" id="MT658803">
    <property type="protein sequence ID" value="QNJ56865.1"/>
    <property type="molecule type" value="Genomic_DNA"/>
</dbReference>
<gene>
    <name evidence="2" type="primary">55</name>
    <name evidence="2" type="ORF">SEA_REINDEER_55</name>
</gene>
<dbReference type="Proteomes" id="UP000515841">
    <property type="component" value="Segment"/>
</dbReference>
<evidence type="ECO:0000256" key="1">
    <source>
        <dbReference type="SAM" id="Phobius"/>
    </source>
</evidence>
<protein>
    <submittedName>
        <fullName evidence="2">Membrane protein</fullName>
    </submittedName>
</protein>
<evidence type="ECO:0000313" key="3">
    <source>
        <dbReference type="Proteomes" id="UP000515841"/>
    </source>
</evidence>
<keyword evidence="3" id="KW-1185">Reference proteome</keyword>
<sequence length="57" mass="6362">MTGVTTLLVILFFILKLVGVNPIDDWSWWMVFSPWLVELGIAVVAGVILGIVRIFSD</sequence>
<keyword evidence="1" id="KW-0812">Transmembrane</keyword>